<evidence type="ECO:0000313" key="2">
    <source>
        <dbReference type="EMBL" id="MCH98030.1"/>
    </source>
</evidence>
<dbReference type="AlphaFoldDB" id="A0A392NDX8"/>
<dbReference type="EMBL" id="LXQA010036521">
    <property type="protein sequence ID" value="MCH98030.1"/>
    <property type="molecule type" value="Genomic_DNA"/>
</dbReference>
<comment type="caution">
    <text evidence="2">The sequence shown here is derived from an EMBL/GenBank/DDBJ whole genome shotgun (WGS) entry which is preliminary data.</text>
</comment>
<name>A0A392NDX8_9FABA</name>
<evidence type="ECO:0000256" key="1">
    <source>
        <dbReference type="SAM" id="MobiDB-lite"/>
    </source>
</evidence>
<feature type="compositionally biased region" description="Basic and acidic residues" evidence="1">
    <location>
        <begin position="117"/>
        <end position="126"/>
    </location>
</feature>
<evidence type="ECO:0000313" key="3">
    <source>
        <dbReference type="Proteomes" id="UP000265520"/>
    </source>
</evidence>
<gene>
    <name evidence="2" type="ORF">A2U01_0019029</name>
</gene>
<accession>A0A392NDX8</accession>
<organism evidence="2 3">
    <name type="scientific">Trifolium medium</name>
    <dbReference type="NCBI Taxonomy" id="97028"/>
    <lineage>
        <taxon>Eukaryota</taxon>
        <taxon>Viridiplantae</taxon>
        <taxon>Streptophyta</taxon>
        <taxon>Embryophyta</taxon>
        <taxon>Tracheophyta</taxon>
        <taxon>Spermatophyta</taxon>
        <taxon>Magnoliopsida</taxon>
        <taxon>eudicotyledons</taxon>
        <taxon>Gunneridae</taxon>
        <taxon>Pentapetalae</taxon>
        <taxon>rosids</taxon>
        <taxon>fabids</taxon>
        <taxon>Fabales</taxon>
        <taxon>Fabaceae</taxon>
        <taxon>Papilionoideae</taxon>
        <taxon>50 kb inversion clade</taxon>
        <taxon>NPAAA clade</taxon>
        <taxon>Hologalegina</taxon>
        <taxon>IRL clade</taxon>
        <taxon>Trifolieae</taxon>
        <taxon>Trifolium</taxon>
    </lineage>
</organism>
<sequence>MKNDKNKMQTKGLVKGLDALNNKQKFAAVSSGENDKYSDYDDGEDEEMQLIGEKSIEQQPLLVQVDDTNNVKQCNRGDSGVSNHWSMDSASSDSVSNSTDSPANDPTSLPLSGRSRVGIDRRKVISIEDNSNP</sequence>
<feature type="region of interest" description="Disordered" evidence="1">
    <location>
        <begin position="28"/>
        <end position="48"/>
    </location>
</feature>
<feature type="compositionally biased region" description="Low complexity" evidence="1">
    <location>
        <begin position="86"/>
        <end position="101"/>
    </location>
</feature>
<dbReference type="Proteomes" id="UP000265520">
    <property type="component" value="Unassembled WGS sequence"/>
</dbReference>
<reference evidence="2 3" key="1">
    <citation type="journal article" date="2018" name="Front. Plant Sci.">
        <title>Red Clover (Trifolium pratense) and Zigzag Clover (T. medium) - A Picture of Genomic Similarities and Differences.</title>
        <authorList>
            <person name="Dluhosova J."/>
            <person name="Istvanek J."/>
            <person name="Nedelnik J."/>
            <person name="Repkova J."/>
        </authorList>
    </citation>
    <scope>NUCLEOTIDE SEQUENCE [LARGE SCALE GENOMIC DNA]</scope>
    <source>
        <strain evidence="3">cv. 10/8</strain>
        <tissue evidence="2">Leaf</tissue>
    </source>
</reference>
<protein>
    <submittedName>
        <fullName evidence="2">Uncharacterized protein</fullName>
    </submittedName>
</protein>
<feature type="region of interest" description="Disordered" evidence="1">
    <location>
        <begin position="70"/>
        <end position="133"/>
    </location>
</feature>
<keyword evidence="3" id="KW-1185">Reference proteome</keyword>
<proteinExistence type="predicted"/>